<dbReference type="Pfam" id="PF12436">
    <property type="entry name" value="USP7_ICP0_bdg"/>
    <property type="match status" value="1"/>
</dbReference>
<dbReference type="Gene3D" id="2.60.210.10">
    <property type="entry name" value="Apoptosis, Tumor Necrosis Factor Receptor Associated Protein 2, Chain A"/>
    <property type="match status" value="1"/>
</dbReference>
<keyword evidence="5" id="KW-0833">Ubl conjugation pathway</keyword>
<dbReference type="PROSITE" id="PS50144">
    <property type="entry name" value="MATH"/>
    <property type="match status" value="1"/>
</dbReference>
<comment type="caution">
    <text evidence="10">The sequence shown here is derived from an EMBL/GenBank/DDBJ whole genome shotgun (WGS) entry which is preliminary data.</text>
</comment>
<dbReference type="InterPro" id="IPR001394">
    <property type="entry name" value="Peptidase_C19_UCH"/>
</dbReference>
<keyword evidence="6" id="KW-0378">Hydrolase</keyword>
<dbReference type="Pfam" id="PF14533">
    <property type="entry name" value="USP7_C2"/>
    <property type="match status" value="1"/>
</dbReference>
<keyword evidence="7" id="KW-0788">Thiol protease</keyword>
<dbReference type="EC" id="3.4.19.12" evidence="3"/>
<dbReference type="AlphaFoldDB" id="A0A250XG83"/>
<dbReference type="PANTHER" id="PTHR24006">
    <property type="entry name" value="UBIQUITIN CARBOXYL-TERMINAL HYDROLASE"/>
    <property type="match status" value="1"/>
</dbReference>
<keyword evidence="4" id="KW-0645">Protease</keyword>
<dbReference type="EMBL" id="BEGY01000072">
    <property type="protein sequence ID" value="GAX81919.1"/>
    <property type="molecule type" value="Genomic_DNA"/>
</dbReference>
<dbReference type="InterPro" id="IPR018200">
    <property type="entry name" value="USP_CS"/>
</dbReference>
<dbReference type="InterPro" id="IPR029346">
    <property type="entry name" value="USP_C"/>
</dbReference>
<dbReference type="PROSITE" id="PS50235">
    <property type="entry name" value="USP_3"/>
    <property type="match status" value="1"/>
</dbReference>
<evidence type="ECO:0000256" key="1">
    <source>
        <dbReference type="ARBA" id="ARBA00000707"/>
    </source>
</evidence>
<evidence type="ECO:0000256" key="6">
    <source>
        <dbReference type="ARBA" id="ARBA00022801"/>
    </source>
</evidence>
<dbReference type="PANTHER" id="PTHR24006:SF644">
    <property type="entry name" value="UBIQUITIN CARBOXYL-TERMINAL HYDROLASE 7"/>
    <property type="match status" value="1"/>
</dbReference>
<dbReference type="InterPro" id="IPR008974">
    <property type="entry name" value="TRAF-like"/>
</dbReference>
<dbReference type="GO" id="GO:0005634">
    <property type="term" value="C:nucleus"/>
    <property type="evidence" value="ECO:0007669"/>
    <property type="project" value="TreeGrafter"/>
</dbReference>
<dbReference type="PROSITE" id="PS00972">
    <property type="entry name" value="USP_1"/>
    <property type="match status" value="1"/>
</dbReference>
<dbReference type="GO" id="GO:0016579">
    <property type="term" value="P:protein deubiquitination"/>
    <property type="evidence" value="ECO:0007669"/>
    <property type="project" value="InterPro"/>
</dbReference>
<feature type="domain" description="USP" evidence="9">
    <location>
        <begin position="188"/>
        <end position="511"/>
    </location>
</feature>
<dbReference type="PROSITE" id="PS00973">
    <property type="entry name" value="USP_2"/>
    <property type="match status" value="1"/>
</dbReference>
<evidence type="ECO:0000256" key="7">
    <source>
        <dbReference type="ARBA" id="ARBA00022807"/>
    </source>
</evidence>
<dbReference type="Pfam" id="PF22486">
    <property type="entry name" value="MATH_2"/>
    <property type="match status" value="1"/>
</dbReference>
<dbReference type="CDD" id="cd00121">
    <property type="entry name" value="MATH"/>
    <property type="match status" value="1"/>
</dbReference>
<name>A0A250XG83_9CHLO</name>
<dbReference type="CDD" id="cd02659">
    <property type="entry name" value="peptidase_C19C"/>
    <property type="match status" value="1"/>
</dbReference>
<dbReference type="GO" id="GO:0005829">
    <property type="term" value="C:cytosol"/>
    <property type="evidence" value="ECO:0007669"/>
    <property type="project" value="TreeGrafter"/>
</dbReference>
<dbReference type="SUPFAM" id="SSF54001">
    <property type="entry name" value="Cysteine proteinases"/>
    <property type="match status" value="1"/>
</dbReference>
<accession>A0A250XG83</accession>
<sequence>MMADSPMEEAGDLIEAVPDSMDAEEAPAIREIPMAEEPKVNTEYSGTHLVRIDNYSKRSEKFYSEHFDLGTYVWRVLVFFRGQKSQGHLSVYLDAPEAAYCSPHLAPRAKFVLSLVNQGTGNDVNKEATHHFTSVESDWGFGQFFPLEEIANLNNGWLVDDTLLMRVSVDVQPDMRYSQDIRKETGFVGLKNQGATCYMNSLLQYLYSLPYFRTAVYHMPTNVNDDASASLPLALQSLFYKLQYNKTAVSTKDLTKSFGWNTNDAFMQHDVQELNRVLCEKLEEKMKGTKVERAINELFEGFTHSIIKCLNVDHESTRKESFMDLQLDVKGCKNVVESFIKYCEFERMDGQNQYKSDKHGLQDAEKGVLFGELPPVLQLQLKRFEYDYQRDMMIKINDRYEFPDVLDLDFDNRKIFSKEADSSVRNLYRLHSVLVHSGGLHGGHYYAFIRPDGTQWLKFDDDRVELTDAVKAMNDQFGWDEDVQHSNGVNIVHSNRVPKFSNAYMLVYVRESDWSRIMAEPKEEDIDEGLRARFAHEQQVKEERQKLKVYAHQYCTIKLATWTDMIDQVGGAGGLCWDLVNHDKLPAEHIFRVRKSNYFTDFKALVREKLGVPEECQRYWVWSARQNMAYRPFRPLKPEEEQKRVMQLNDFRDLRVNASKQSLMDIKLFLETPLRMDREVQKLVPNIGAPLKPYKPNEEAFVFIKMYDPEHEDLKLVAAFALLRRTRLIELEPTVRAVGGLSEKTPLWFYEEVKCDPVSVPYLDKSKPLGQVMEPLSDGDIIIVQREVSEEEAEKLRFPTVDRFLEHMHCRRMVTFKRLEDPKEAGFTLELSKDDLYDQWTSALSDHLGSGDPSKLRTWQHNQYNQMPQKYAIKSKTKHTLEQLLIAAPNQPPSSILYYEILEMPLEEMERLRDLKVSFYNAKAESVGEHTLRLPKDATFGAALLELKRILGPAYADKKLRMMEQYSCQLYRFCDAGMSIAEVTENYWKFRAEEVLPGEDAVVEGERIIFVCHVHETEKDVPLTKPVPFGDPFMLRIKDEEPLIEVKKRIQAKLSVPDEEFSKWRYIFWPSRGNLEYLEDDDVLGLKFLRLGNEAAGQLALQHEDKMPRRMAASRLTYEKPVKIYS</sequence>
<dbReference type="InterPro" id="IPR050164">
    <property type="entry name" value="Peptidase_C19"/>
</dbReference>
<comment type="catalytic activity">
    <reaction evidence="1">
        <text>Thiol-dependent hydrolysis of ester, thioester, amide, peptide and isopeptide bonds formed by the C-terminal Gly of ubiquitin (a 76-residue protein attached to proteins as an intracellular targeting signal).</text>
        <dbReference type="EC" id="3.4.19.12"/>
    </reaction>
</comment>
<dbReference type="OrthoDB" id="289038at2759"/>
<dbReference type="GO" id="GO:0004843">
    <property type="term" value="F:cysteine-type deubiquitinase activity"/>
    <property type="evidence" value="ECO:0007669"/>
    <property type="project" value="UniProtKB-EC"/>
</dbReference>
<protein>
    <recommendedName>
        <fullName evidence="3">ubiquitinyl hydrolase 1</fullName>
        <ecNumber evidence="3">3.4.19.12</ecNumber>
    </recommendedName>
</protein>
<dbReference type="Proteomes" id="UP000232323">
    <property type="component" value="Unassembled WGS sequence"/>
</dbReference>
<dbReference type="STRING" id="1157962.A0A250XG83"/>
<keyword evidence="11" id="KW-1185">Reference proteome</keyword>
<gene>
    <name evidence="10" type="ORF">CEUSTIGMA_g9347.t1</name>
</gene>
<evidence type="ECO:0000313" key="10">
    <source>
        <dbReference type="EMBL" id="GAX81919.1"/>
    </source>
</evidence>
<dbReference type="InterPro" id="IPR002083">
    <property type="entry name" value="MATH/TRAF_dom"/>
</dbReference>
<dbReference type="SMART" id="SM00061">
    <property type="entry name" value="MATH"/>
    <property type="match status" value="1"/>
</dbReference>
<feature type="domain" description="MATH" evidence="8">
    <location>
        <begin position="45"/>
        <end position="169"/>
    </location>
</feature>
<dbReference type="InterPro" id="IPR038765">
    <property type="entry name" value="Papain-like_cys_pep_sf"/>
</dbReference>
<dbReference type="FunFam" id="3.90.70.10:FF:000044">
    <property type="entry name" value="Ubiquitin carboxyl-terminal hydrolase 13"/>
    <property type="match status" value="1"/>
</dbReference>
<dbReference type="GO" id="GO:0031647">
    <property type="term" value="P:regulation of protein stability"/>
    <property type="evidence" value="ECO:0007669"/>
    <property type="project" value="TreeGrafter"/>
</dbReference>
<reference evidence="10 11" key="1">
    <citation type="submission" date="2017-08" db="EMBL/GenBank/DDBJ databases">
        <title>Acidophilic green algal genome provides insights into adaptation to an acidic environment.</title>
        <authorList>
            <person name="Hirooka S."/>
            <person name="Hirose Y."/>
            <person name="Kanesaki Y."/>
            <person name="Higuchi S."/>
            <person name="Fujiwara T."/>
            <person name="Onuma R."/>
            <person name="Era A."/>
            <person name="Ohbayashi R."/>
            <person name="Uzuka A."/>
            <person name="Nozaki H."/>
            <person name="Yoshikawa H."/>
            <person name="Miyagishima S.Y."/>
        </authorList>
    </citation>
    <scope>NUCLEOTIDE SEQUENCE [LARGE SCALE GENOMIC DNA]</scope>
    <source>
        <strain evidence="10 11">NIES-2499</strain>
    </source>
</reference>
<evidence type="ECO:0000256" key="3">
    <source>
        <dbReference type="ARBA" id="ARBA00012759"/>
    </source>
</evidence>
<dbReference type="Pfam" id="PF00443">
    <property type="entry name" value="UCH"/>
    <property type="match status" value="1"/>
</dbReference>
<comment type="similarity">
    <text evidence="2">Belongs to the peptidase C19 family.</text>
</comment>
<dbReference type="InterPro" id="IPR024729">
    <property type="entry name" value="USP7_ICP0-binding_dom"/>
</dbReference>
<evidence type="ECO:0000313" key="11">
    <source>
        <dbReference type="Proteomes" id="UP000232323"/>
    </source>
</evidence>
<dbReference type="Gene3D" id="3.10.20.90">
    <property type="entry name" value="Phosphatidylinositol 3-kinase Catalytic Subunit, Chain A, domain 1"/>
    <property type="match status" value="2"/>
</dbReference>
<evidence type="ECO:0000256" key="2">
    <source>
        <dbReference type="ARBA" id="ARBA00009085"/>
    </source>
</evidence>
<proteinExistence type="inferred from homology"/>
<dbReference type="Gene3D" id="3.90.70.10">
    <property type="entry name" value="Cysteine proteinases"/>
    <property type="match status" value="1"/>
</dbReference>
<dbReference type="GO" id="GO:0006508">
    <property type="term" value="P:proteolysis"/>
    <property type="evidence" value="ECO:0007669"/>
    <property type="project" value="UniProtKB-KW"/>
</dbReference>
<dbReference type="SUPFAM" id="SSF49599">
    <property type="entry name" value="TRAF domain-like"/>
    <property type="match status" value="1"/>
</dbReference>
<dbReference type="InterPro" id="IPR028889">
    <property type="entry name" value="USP"/>
</dbReference>
<evidence type="ECO:0000256" key="5">
    <source>
        <dbReference type="ARBA" id="ARBA00022786"/>
    </source>
</evidence>
<organism evidence="10 11">
    <name type="scientific">Chlamydomonas eustigma</name>
    <dbReference type="NCBI Taxonomy" id="1157962"/>
    <lineage>
        <taxon>Eukaryota</taxon>
        <taxon>Viridiplantae</taxon>
        <taxon>Chlorophyta</taxon>
        <taxon>core chlorophytes</taxon>
        <taxon>Chlorophyceae</taxon>
        <taxon>CS clade</taxon>
        <taxon>Chlamydomonadales</taxon>
        <taxon>Chlamydomonadaceae</taxon>
        <taxon>Chlamydomonas</taxon>
    </lineage>
</organism>
<evidence type="ECO:0000259" key="8">
    <source>
        <dbReference type="PROSITE" id="PS50144"/>
    </source>
</evidence>
<evidence type="ECO:0000259" key="9">
    <source>
        <dbReference type="PROSITE" id="PS50235"/>
    </source>
</evidence>
<evidence type="ECO:0000256" key="4">
    <source>
        <dbReference type="ARBA" id="ARBA00022670"/>
    </source>
</evidence>